<evidence type="ECO:0008006" key="3">
    <source>
        <dbReference type="Google" id="ProtNLM"/>
    </source>
</evidence>
<dbReference type="EMBL" id="CP000247">
    <property type="protein sequence ID" value="ABG71774.1"/>
    <property type="molecule type" value="Genomic_DNA"/>
</dbReference>
<name>A0A454A9L0_ECOL5</name>
<evidence type="ECO:0000313" key="2">
    <source>
        <dbReference type="Proteomes" id="UP000009182"/>
    </source>
</evidence>
<proteinExistence type="predicted"/>
<dbReference type="PANTHER" id="PTHR35404">
    <property type="entry name" value="TRANSPOSASE OF TN10"/>
    <property type="match status" value="1"/>
</dbReference>
<sequence length="93" mass="10298">MPTRSLCQKFFKNILSPLHRYRQNALIDATSAVINGASLTLTSIGRYLRGSTSVKHKIKRVGRLLGTRALMSSAPDNPKNIIGFSEPFHLLGF</sequence>
<protein>
    <recommendedName>
        <fullName evidence="3">Transposase</fullName>
    </recommendedName>
</protein>
<reference evidence="1 2" key="1">
    <citation type="journal article" date="2006" name="Mol. Microbiol.">
        <title>Role of pathogenicity island-associated integrases in the genome plasticity of uropathogenic Escherichia coli strain 536.</title>
        <authorList>
            <person name="Hochhut B."/>
            <person name="Wilde C."/>
            <person name="Balling G."/>
            <person name="Middendorf B."/>
            <person name="Dobrindt U."/>
            <person name="Brzuszkiewicz E."/>
            <person name="Gottschalk G."/>
            <person name="Carniel E."/>
            <person name="Hacker J."/>
        </authorList>
    </citation>
    <scope>NUCLEOTIDE SEQUENCE [LARGE SCALE GENOMIC DNA]</scope>
    <source>
        <strain evidence="2">536 / UPEC</strain>
    </source>
</reference>
<dbReference type="AlphaFoldDB" id="A0A454A9L0"/>
<dbReference type="Proteomes" id="UP000009182">
    <property type="component" value="Chromosome"/>
</dbReference>
<accession>A0A454A9L0</accession>
<dbReference type="KEGG" id="ecp:ECP_3803"/>
<evidence type="ECO:0000313" key="1">
    <source>
        <dbReference type="EMBL" id="ABG71774.1"/>
    </source>
</evidence>
<organism evidence="1 2">
    <name type="scientific">Escherichia coli O6:K15:H31 (strain 536 / UPEC)</name>
    <dbReference type="NCBI Taxonomy" id="362663"/>
    <lineage>
        <taxon>Bacteria</taxon>
        <taxon>Pseudomonadati</taxon>
        <taxon>Pseudomonadota</taxon>
        <taxon>Gammaproteobacteria</taxon>
        <taxon>Enterobacterales</taxon>
        <taxon>Enterobacteriaceae</taxon>
        <taxon>Escherichia</taxon>
    </lineage>
</organism>
<gene>
    <name evidence="1" type="ordered locus">ECP_3803</name>
</gene>
<dbReference type="PANTHER" id="PTHR35404:SF8">
    <property type="entry name" value="TRANSPOSASE OF TN10"/>
    <property type="match status" value="1"/>
</dbReference>